<name>A0ACC2JEI3_9PEZI</name>
<evidence type="ECO:0000313" key="1">
    <source>
        <dbReference type="EMBL" id="KAJ8125777.1"/>
    </source>
</evidence>
<gene>
    <name evidence="1" type="ORF">O1611_g7861</name>
</gene>
<dbReference type="Proteomes" id="UP001153332">
    <property type="component" value="Unassembled WGS sequence"/>
</dbReference>
<sequence length="354" mass="39145">MEQPEQPWHAAFPAPKTTQPASLSREEVLDKLRTGVVGRDFILVDVRRNDYEPGQGGTIRGAINLPAQSLFPTIPVLYQLFKNAGVRHVIWYCGSSRGRGTRAAGWFNDHIQGQGDEEMQSVILAGGIKGWAMAGDDFVTLMDGYVPGPIRFKKRQTISYIEGHKKGQSEPSIRENIIEISNSASDAKKKMAFPTTIDPSLLTKDTSAESQVLSLPDDNYPFVTADSAEMLSESEISDIFAELPPPNDNYPLHPLVPDSNKPKQLSHISFNEWVPSPPVPHFRPPYPEFAAPYSPPQAPFQAAPFQAAPFQAPPPPPLQAPPTFPHSGFQPGYYYPFPHFPVNSPPYPSYPMLN</sequence>
<keyword evidence="2" id="KW-1185">Reference proteome</keyword>
<dbReference type="EMBL" id="JAPUUL010002182">
    <property type="protein sequence ID" value="KAJ8125777.1"/>
    <property type="molecule type" value="Genomic_DNA"/>
</dbReference>
<proteinExistence type="predicted"/>
<reference evidence="1" key="1">
    <citation type="submission" date="2022-12" db="EMBL/GenBank/DDBJ databases">
        <title>Genome Sequence of Lasiodiplodia mahajangana.</title>
        <authorList>
            <person name="Buettner E."/>
        </authorList>
    </citation>
    <scope>NUCLEOTIDE SEQUENCE</scope>
    <source>
        <strain evidence="1">VT137</strain>
    </source>
</reference>
<protein>
    <submittedName>
        <fullName evidence="1">Uncharacterized protein</fullName>
    </submittedName>
</protein>
<evidence type="ECO:0000313" key="2">
    <source>
        <dbReference type="Proteomes" id="UP001153332"/>
    </source>
</evidence>
<organism evidence="1 2">
    <name type="scientific">Lasiodiplodia mahajangana</name>
    <dbReference type="NCBI Taxonomy" id="1108764"/>
    <lineage>
        <taxon>Eukaryota</taxon>
        <taxon>Fungi</taxon>
        <taxon>Dikarya</taxon>
        <taxon>Ascomycota</taxon>
        <taxon>Pezizomycotina</taxon>
        <taxon>Dothideomycetes</taxon>
        <taxon>Dothideomycetes incertae sedis</taxon>
        <taxon>Botryosphaeriales</taxon>
        <taxon>Botryosphaeriaceae</taxon>
        <taxon>Lasiodiplodia</taxon>
    </lineage>
</organism>
<accession>A0ACC2JEI3</accession>
<comment type="caution">
    <text evidence="1">The sequence shown here is derived from an EMBL/GenBank/DDBJ whole genome shotgun (WGS) entry which is preliminary data.</text>
</comment>